<dbReference type="Proteomes" id="UP000657075">
    <property type="component" value="Unassembled WGS sequence"/>
</dbReference>
<keyword evidence="1 8" id="KW-0489">Methyltransferase</keyword>
<dbReference type="Gene3D" id="3.10.330.20">
    <property type="match status" value="1"/>
</dbReference>
<dbReference type="EMBL" id="AP026830">
    <property type="protein sequence ID" value="BDR92162.1"/>
    <property type="molecule type" value="Genomic_DNA"/>
</dbReference>
<feature type="domain" description="tRNA (adenine(58)-N(1))-methyltransferase catalytic subunit TRM61 C-terminal" evidence="6">
    <location>
        <begin position="76"/>
        <end position="235"/>
    </location>
</feature>
<accession>A0A830E6B5</accession>
<name>A0A830E6B5_9CREN</name>
<feature type="binding site" evidence="5">
    <location>
        <position position="155"/>
    </location>
    <ligand>
        <name>S-adenosyl-L-methionine</name>
        <dbReference type="ChEBI" id="CHEBI:59789"/>
    </ligand>
</feature>
<feature type="binding site" evidence="5">
    <location>
        <position position="127"/>
    </location>
    <ligand>
        <name>S-adenosyl-L-methionine</name>
        <dbReference type="ChEBI" id="CHEBI:59789"/>
    </ligand>
</feature>
<dbReference type="OrthoDB" id="30774at2157"/>
<dbReference type="GeneID" id="76206800"/>
<dbReference type="GO" id="GO:0030488">
    <property type="term" value="P:tRNA methylation"/>
    <property type="evidence" value="ECO:0007669"/>
    <property type="project" value="InterPro"/>
</dbReference>
<keyword evidence="10" id="KW-1185">Reference proteome</keyword>
<evidence type="ECO:0000313" key="10">
    <source>
        <dbReference type="Proteomes" id="UP001060771"/>
    </source>
</evidence>
<gene>
    <name evidence="8" type="ORF">GCM10007112_00540</name>
    <name evidence="7" type="ORF">Vsou_12550</name>
</gene>
<reference evidence="7" key="4">
    <citation type="journal article" date="2023" name="Microbiol. Resour. Announc.">
        <title>Complete Genome Sequence of Vulcanisaeta souniana Strain IC-059, a Hyperthermophilic Archaeon Isolated from Hot Spring Water in Japan.</title>
        <authorList>
            <person name="Kato S."/>
            <person name="Itoh T."/>
            <person name="Wu L."/>
            <person name="Ma J."/>
            <person name="Ohkuma M."/>
        </authorList>
    </citation>
    <scope>NUCLEOTIDE SEQUENCE</scope>
    <source>
        <strain evidence="7">JCM 11219</strain>
    </source>
</reference>
<dbReference type="PIRSF" id="PIRSF017269">
    <property type="entry name" value="GCD14"/>
    <property type="match status" value="1"/>
</dbReference>
<reference evidence="8" key="1">
    <citation type="journal article" date="2014" name="Int. J. Syst. Evol. Microbiol.">
        <title>Complete genome sequence of Corynebacterium casei LMG S-19264T (=DSM 44701T), isolated from a smear-ripened cheese.</title>
        <authorList>
            <consortium name="US DOE Joint Genome Institute (JGI-PGF)"/>
            <person name="Walter F."/>
            <person name="Albersmeier A."/>
            <person name="Kalinowski J."/>
            <person name="Ruckert C."/>
        </authorList>
    </citation>
    <scope>NUCLEOTIDE SEQUENCE</scope>
    <source>
        <strain evidence="8">JCM 11219</strain>
    </source>
</reference>
<reference evidence="8" key="2">
    <citation type="submission" date="2020-09" db="EMBL/GenBank/DDBJ databases">
        <authorList>
            <person name="Sun Q."/>
            <person name="Ohkuma M."/>
        </authorList>
    </citation>
    <scope>NUCLEOTIDE SEQUENCE</scope>
    <source>
        <strain evidence="8">JCM 11219</strain>
    </source>
</reference>
<keyword evidence="3 5" id="KW-0949">S-adenosyl-L-methionine</keyword>
<organism evidence="8 9">
    <name type="scientific">Vulcanisaeta souniana JCM 11219</name>
    <dbReference type="NCBI Taxonomy" id="1293586"/>
    <lineage>
        <taxon>Archaea</taxon>
        <taxon>Thermoproteota</taxon>
        <taxon>Thermoprotei</taxon>
        <taxon>Thermoproteales</taxon>
        <taxon>Thermoproteaceae</taxon>
        <taxon>Vulcanisaeta</taxon>
    </lineage>
</organism>
<evidence type="ECO:0000313" key="8">
    <source>
        <dbReference type="EMBL" id="GGI67478.1"/>
    </source>
</evidence>
<dbReference type="GO" id="GO:0160107">
    <property type="term" value="F:tRNA (adenine(58)-N1)-methyltransferase activity"/>
    <property type="evidence" value="ECO:0007669"/>
    <property type="project" value="InterPro"/>
</dbReference>
<reference evidence="10" key="3">
    <citation type="submission" date="2022-09" db="EMBL/GenBank/DDBJ databases">
        <title>Complete genome sequence of Vulcanisaeta souniana.</title>
        <authorList>
            <person name="Kato S."/>
            <person name="Itoh T."/>
            <person name="Ohkuma M."/>
        </authorList>
    </citation>
    <scope>NUCLEOTIDE SEQUENCE [LARGE SCALE GENOMIC DNA]</scope>
    <source>
        <strain evidence="10">JCM 11219</strain>
    </source>
</reference>
<sequence length="263" mass="28981">MPIREGDYVLLVGDGVRSVIKVVKGSRINTIRGIINGDDIIGNEYGIIVRTSLGYEVAILRPLITDILLERGGRVTQVIYPKDAAQIIISAGIGPGSKVAEAGVGSGFMTAVLAYYVRPDGKVYGYDKREDSIRTARRNLELLGLNEWVELRLRDVSTEGFLEKELDAVILDMGDPWNALPSATEALRTDGILVIYVPTVNQVIKVITAMKGAGYVNVRMLDVTVREWKTEPNEVRPHTWINAHTGFLIIGRRTIRPAAQPTE</sequence>
<dbReference type="PROSITE" id="PS51620">
    <property type="entry name" value="SAM_TRM61"/>
    <property type="match status" value="1"/>
</dbReference>
<dbReference type="PANTHER" id="PTHR12133:SF1">
    <property type="entry name" value="TRNA (ADENINE(58)-N(1))-METHYLTRANSFERASE, MITOCHONDRIAL"/>
    <property type="match status" value="1"/>
</dbReference>
<evidence type="ECO:0000256" key="3">
    <source>
        <dbReference type="ARBA" id="ARBA00022691"/>
    </source>
</evidence>
<dbReference type="CDD" id="cd02440">
    <property type="entry name" value="AdoMet_MTases"/>
    <property type="match status" value="1"/>
</dbReference>
<evidence type="ECO:0000313" key="7">
    <source>
        <dbReference type="EMBL" id="BDR92162.1"/>
    </source>
</evidence>
<evidence type="ECO:0000256" key="4">
    <source>
        <dbReference type="ARBA" id="ARBA00022694"/>
    </source>
</evidence>
<evidence type="ECO:0000256" key="2">
    <source>
        <dbReference type="ARBA" id="ARBA00022679"/>
    </source>
</evidence>
<dbReference type="InterPro" id="IPR029063">
    <property type="entry name" value="SAM-dependent_MTases_sf"/>
</dbReference>
<dbReference type="PANTHER" id="PTHR12133">
    <property type="entry name" value="TRNA (ADENINE(58)-N(1))-METHYLTRANSFERASE"/>
    <property type="match status" value="1"/>
</dbReference>
<evidence type="ECO:0000313" key="9">
    <source>
        <dbReference type="Proteomes" id="UP000657075"/>
    </source>
</evidence>
<dbReference type="GO" id="GO:0031515">
    <property type="term" value="C:tRNA (m1A) methyltransferase complex"/>
    <property type="evidence" value="ECO:0007669"/>
    <property type="project" value="InterPro"/>
</dbReference>
<protein>
    <submittedName>
        <fullName evidence="8">Beta-aspartate methyltransferase</fullName>
    </submittedName>
</protein>
<dbReference type="SUPFAM" id="SSF53335">
    <property type="entry name" value="S-adenosyl-L-methionine-dependent methyltransferases"/>
    <property type="match status" value="1"/>
</dbReference>
<dbReference type="Proteomes" id="UP001060771">
    <property type="component" value="Chromosome"/>
</dbReference>
<dbReference type="Pfam" id="PF08704">
    <property type="entry name" value="GCD14"/>
    <property type="match status" value="1"/>
</dbReference>
<dbReference type="Gene3D" id="3.40.50.150">
    <property type="entry name" value="Vaccinia Virus protein VP39"/>
    <property type="match status" value="1"/>
</dbReference>
<dbReference type="EMBL" id="BMNM01000001">
    <property type="protein sequence ID" value="GGI67478.1"/>
    <property type="molecule type" value="Genomic_DNA"/>
</dbReference>
<proteinExistence type="predicted"/>
<dbReference type="InterPro" id="IPR014816">
    <property type="entry name" value="tRNA_MeTrfase_Gcd14"/>
</dbReference>
<dbReference type="InterPro" id="IPR049470">
    <property type="entry name" value="TRM61_C"/>
</dbReference>
<keyword evidence="2" id="KW-0808">Transferase</keyword>
<evidence type="ECO:0000256" key="5">
    <source>
        <dbReference type="PIRSR" id="PIRSR017269-1"/>
    </source>
</evidence>
<dbReference type="AlphaFoldDB" id="A0A830E6B5"/>
<keyword evidence="4" id="KW-0819">tRNA processing</keyword>
<feature type="binding site" evidence="5">
    <location>
        <position position="172"/>
    </location>
    <ligand>
        <name>S-adenosyl-L-methionine</name>
        <dbReference type="ChEBI" id="CHEBI:59789"/>
    </ligand>
</feature>
<evidence type="ECO:0000256" key="1">
    <source>
        <dbReference type="ARBA" id="ARBA00022603"/>
    </source>
</evidence>
<dbReference type="RefSeq" id="WP_188602203.1">
    <property type="nucleotide sequence ID" value="NZ_AP026830.1"/>
</dbReference>
<evidence type="ECO:0000259" key="6">
    <source>
        <dbReference type="Pfam" id="PF08704"/>
    </source>
</evidence>